<gene>
    <name evidence="1" type="ORF">METZ01_LOCUS326808</name>
</gene>
<feature type="non-terminal residue" evidence="1">
    <location>
        <position position="49"/>
    </location>
</feature>
<evidence type="ECO:0000313" key="1">
    <source>
        <dbReference type="EMBL" id="SVC73954.1"/>
    </source>
</evidence>
<organism evidence="1">
    <name type="scientific">marine metagenome</name>
    <dbReference type="NCBI Taxonomy" id="408172"/>
    <lineage>
        <taxon>unclassified sequences</taxon>
        <taxon>metagenomes</taxon>
        <taxon>ecological metagenomes</taxon>
    </lineage>
</organism>
<accession>A0A382PKP6</accession>
<name>A0A382PKP6_9ZZZZ</name>
<feature type="non-terminal residue" evidence="1">
    <location>
        <position position="1"/>
    </location>
</feature>
<protein>
    <submittedName>
        <fullName evidence="1">Uncharacterized protein</fullName>
    </submittedName>
</protein>
<dbReference type="EMBL" id="UINC01108102">
    <property type="protein sequence ID" value="SVC73954.1"/>
    <property type="molecule type" value="Genomic_DNA"/>
</dbReference>
<sequence length="49" mass="5043">VLVFAVTRVVPGGPIERAMNEALLAQTDSAVMIDMNSVAGAALSEDQLA</sequence>
<dbReference type="AlphaFoldDB" id="A0A382PKP6"/>
<proteinExistence type="predicted"/>
<reference evidence="1" key="1">
    <citation type="submission" date="2018-05" db="EMBL/GenBank/DDBJ databases">
        <authorList>
            <person name="Lanie J.A."/>
            <person name="Ng W.-L."/>
            <person name="Kazmierczak K.M."/>
            <person name="Andrzejewski T.M."/>
            <person name="Davidsen T.M."/>
            <person name="Wayne K.J."/>
            <person name="Tettelin H."/>
            <person name="Glass J.I."/>
            <person name="Rusch D."/>
            <person name="Podicherti R."/>
            <person name="Tsui H.-C.T."/>
            <person name="Winkler M.E."/>
        </authorList>
    </citation>
    <scope>NUCLEOTIDE SEQUENCE</scope>
</reference>